<reference evidence="1 2" key="1">
    <citation type="submission" date="2015-06" db="EMBL/GenBank/DDBJ databases">
        <title>Draft Genome Sequence of Parabacteroides goldsteinii with Putative Novel Metallo-Beta-Lactamases Isolated from a Blood Culture from a Human Patient.</title>
        <authorList>
            <person name="Krogh T.J."/>
            <person name="Agergaard C.N."/>
            <person name="Moller-Jensen J."/>
            <person name="Justesen U.S."/>
        </authorList>
    </citation>
    <scope>NUCLEOTIDE SEQUENCE [LARGE SCALE GENOMIC DNA]</scope>
    <source>
        <strain evidence="1 2">910340</strain>
    </source>
</reference>
<dbReference type="RefSeq" id="WP_048317449.1">
    <property type="nucleotide sequence ID" value="NZ_LFJV01000099.1"/>
</dbReference>
<organism evidence="1 2">
    <name type="scientific">Parabacteroides goldsteinii</name>
    <dbReference type="NCBI Taxonomy" id="328812"/>
    <lineage>
        <taxon>Bacteria</taxon>
        <taxon>Pseudomonadati</taxon>
        <taxon>Bacteroidota</taxon>
        <taxon>Bacteroidia</taxon>
        <taxon>Bacteroidales</taxon>
        <taxon>Tannerellaceae</taxon>
        <taxon>Parabacteroides</taxon>
    </lineage>
</organism>
<sequence length="116" mass="13403">MVKYKLTVDEPWGFNHNGSNILHGIVIKQLSPTFLLFKSDSFLDFNGQKSCILILKPRYEKEYFDLETNVDVIVGGALCLENKYEEKNEEYLISHSQYMLIGRIEKINVGNNQLNS</sequence>
<evidence type="ECO:0000313" key="2">
    <source>
        <dbReference type="Proteomes" id="UP000036166"/>
    </source>
</evidence>
<gene>
    <name evidence="1" type="ORF">ACM15_22560</name>
</gene>
<dbReference type="PATRIC" id="fig|328812.4.peg.5864"/>
<name>A0A0J6F9P5_9BACT</name>
<dbReference type="GeneID" id="98398578"/>
<accession>A0A0J6F9P5</accession>
<comment type="caution">
    <text evidence="1">The sequence shown here is derived from an EMBL/GenBank/DDBJ whole genome shotgun (WGS) entry which is preliminary data.</text>
</comment>
<evidence type="ECO:0000313" key="1">
    <source>
        <dbReference type="EMBL" id="KMM31437.1"/>
    </source>
</evidence>
<dbReference type="Proteomes" id="UP000036166">
    <property type="component" value="Unassembled WGS sequence"/>
</dbReference>
<dbReference type="EMBL" id="LFJV01000099">
    <property type="protein sequence ID" value="KMM31437.1"/>
    <property type="molecule type" value="Genomic_DNA"/>
</dbReference>
<proteinExistence type="predicted"/>
<protein>
    <submittedName>
        <fullName evidence="1">Uncharacterized protein</fullName>
    </submittedName>
</protein>
<dbReference type="AlphaFoldDB" id="A0A0J6F9P5"/>